<dbReference type="EMBL" id="JAMGBB010000001">
    <property type="protein sequence ID" value="MCL6740345.1"/>
    <property type="molecule type" value="Genomic_DNA"/>
</dbReference>
<comment type="caution">
    <text evidence="5">The sequence shown here is derived from an EMBL/GenBank/DDBJ whole genome shotgun (WGS) entry which is preliminary data.</text>
</comment>
<dbReference type="PANTHER" id="PTHR47234:SF2">
    <property type="entry name" value="TONB-DEPENDENT RECEPTOR"/>
    <property type="match status" value="1"/>
</dbReference>
<protein>
    <submittedName>
        <fullName evidence="5">TonB-dependent receptor</fullName>
    </submittedName>
</protein>
<dbReference type="PANTHER" id="PTHR47234">
    <property type="match status" value="1"/>
</dbReference>
<name>A0ABT0S882_9SPHN</name>
<keyword evidence="2" id="KW-0472">Membrane</keyword>
<reference evidence="5" key="1">
    <citation type="submission" date="2022-05" db="EMBL/GenBank/DDBJ databases">
        <authorList>
            <person name="Jo J.-H."/>
            <person name="Im W.-T."/>
        </authorList>
    </citation>
    <scope>NUCLEOTIDE SEQUENCE</scope>
    <source>
        <strain evidence="5">RB56-2</strain>
    </source>
</reference>
<evidence type="ECO:0000259" key="4">
    <source>
        <dbReference type="Pfam" id="PF00593"/>
    </source>
</evidence>
<dbReference type="Pfam" id="PF00593">
    <property type="entry name" value="TonB_dep_Rec_b-barrel"/>
    <property type="match status" value="1"/>
</dbReference>
<dbReference type="InterPro" id="IPR036942">
    <property type="entry name" value="Beta-barrel_TonB_sf"/>
</dbReference>
<feature type="domain" description="TonB-dependent receptor-like beta-barrel" evidence="4">
    <location>
        <begin position="22"/>
        <end position="514"/>
    </location>
</feature>
<dbReference type="Gene3D" id="2.40.170.20">
    <property type="entry name" value="TonB-dependent receptor, beta-barrel domain"/>
    <property type="match status" value="1"/>
</dbReference>
<keyword evidence="5" id="KW-0675">Receptor</keyword>
<accession>A0ABT0S882</accession>
<comment type="subcellular location">
    <subcellularLocation>
        <location evidence="1">Cell outer membrane</location>
    </subcellularLocation>
</comment>
<keyword evidence="3" id="KW-0998">Cell outer membrane</keyword>
<evidence type="ECO:0000313" key="6">
    <source>
        <dbReference type="Proteomes" id="UP001165383"/>
    </source>
</evidence>
<dbReference type="SUPFAM" id="SSF56935">
    <property type="entry name" value="Porins"/>
    <property type="match status" value="1"/>
</dbReference>
<proteinExistence type="predicted"/>
<organism evidence="5 6">
    <name type="scientific">Sphingomonas brevis</name>
    <dbReference type="NCBI Taxonomy" id="2908206"/>
    <lineage>
        <taxon>Bacteria</taxon>
        <taxon>Pseudomonadati</taxon>
        <taxon>Pseudomonadota</taxon>
        <taxon>Alphaproteobacteria</taxon>
        <taxon>Sphingomonadales</taxon>
        <taxon>Sphingomonadaceae</taxon>
        <taxon>Sphingomonas</taxon>
    </lineage>
</organism>
<keyword evidence="6" id="KW-1185">Reference proteome</keyword>
<dbReference type="InterPro" id="IPR000531">
    <property type="entry name" value="Beta-barrel_TonB"/>
</dbReference>
<evidence type="ECO:0000256" key="2">
    <source>
        <dbReference type="ARBA" id="ARBA00023136"/>
    </source>
</evidence>
<evidence type="ECO:0000256" key="1">
    <source>
        <dbReference type="ARBA" id="ARBA00004442"/>
    </source>
</evidence>
<gene>
    <name evidence="5" type="ORF">LZ518_04265</name>
</gene>
<evidence type="ECO:0000256" key="3">
    <source>
        <dbReference type="ARBA" id="ARBA00023237"/>
    </source>
</evidence>
<evidence type="ECO:0000313" key="5">
    <source>
        <dbReference type="EMBL" id="MCL6740345.1"/>
    </source>
</evidence>
<sequence length="550" mass="60017">MFRRRVIELGPRRYDQTVKTVYGVATLDGNFNAAGHEWYWDVNASYGRNKAKQVMHGNINANNLRIALGDPADCALVEGCVPFNLFGGPGTITQDMLDFVSFVQRDSSEQKSLDFTANISGALFELPGGPLGVAAGLEYREQKGRFDPDPVVAAGFSSDIPAQPTKGKYNVKEAYAEINAPLLADRPGAELLELTGAVRYSDYSTSGSTTTFKAGANWKPIPDLRLRVNWAEGFRAPSIGELFGTFSRFDSAFDDPCSTNSALDRSVANGDLDVIANCTLQGGIGATTRPDDQLSVITGGNEDLKPETSKSWVIGGVYSPSYIPRLSLEVNWYNIKIQDAIQAFPAQLTVTNCVYNNDASACDRITRSGASGDITGIDSVLENLSGIETKGFDANLVYRTDETGFGRFGFTWNNTFLTNYDVIVPTADGDQVVSREGTEVGSPSQAFPKWKSIGVLDWDMKNFGASLTGRYIKSVRETNADNKIKSMFYTDLQLRWQSPDFADNFGFALGVNNLFDVKAPACFGCDVNGFDPTTYDVPGRYLYARATVKM</sequence>
<dbReference type="Proteomes" id="UP001165383">
    <property type="component" value="Unassembled WGS sequence"/>
</dbReference>